<dbReference type="PANTHER" id="PTHR12700">
    <property type="entry name" value="ATP SYNTHASE SUBUNIT D, MITOCHONDRIAL"/>
    <property type="match status" value="1"/>
</dbReference>
<dbReference type="Gene3D" id="6.10.280.70">
    <property type="match status" value="1"/>
</dbReference>
<dbReference type="OrthoDB" id="35799at2759"/>
<comment type="caution">
    <text evidence="11">The sequence shown here is derived from an EMBL/GenBank/DDBJ whole genome shotgun (WGS) entry which is preliminary data.</text>
</comment>
<evidence type="ECO:0000256" key="9">
    <source>
        <dbReference type="ARBA" id="ARBA00023136"/>
    </source>
</evidence>
<organism evidence="11 12">
    <name type="scientific">Neotoma lepida</name>
    <name type="common">Desert woodrat</name>
    <dbReference type="NCBI Taxonomy" id="56216"/>
    <lineage>
        <taxon>Eukaryota</taxon>
        <taxon>Metazoa</taxon>
        <taxon>Chordata</taxon>
        <taxon>Craniata</taxon>
        <taxon>Vertebrata</taxon>
        <taxon>Euteleostomi</taxon>
        <taxon>Mammalia</taxon>
        <taxon>Eutheria</taxon>
        <taxon>Euarchontoglires</taxon>
        <taxon>Glires</taxon>
        <taxon>Rodentia</taxon>
        <taxon>Myomorpha</taxon>
        <taxon>Muroidea</taxon>
        <taxon>Cricetidae</taxon>
        <taxon>Neotominae</taxon>
        <taxon>Neotoma</taxon>
    </lineage>
</organism>
<gene>
    <name evidence="11" type="ORF">A6R68_12552</name>
</gene>
<feature type="compositionally biased region" description="Polar residues" evidence="10">
    <location>
        <begin position="133"/>
        <end position="148"/>
    </location>
</feature>
<proteinExistence type="inferred from homology"/>
<keyword evidence="6" id="KW-0999">Mitochondrion inner membrane</keyword>
<dbReference type="InterPro" id="IPR008689">
    <property type="entry name" value="ATP_synth_F0_dsu_mt"/>
</dbReference>
<evidence type="ECO:0000256" key="8">
    <source>
        <dbReference type="ARBA" id="ARBA00023128"/>
    </source>
</evidence>
<dbReference type="GO" id="GO:0045259">
    <property type="term" value="C:proton-transporting ATP synthase complex"/>
    <property type="evidence" value="ECO:0007669"/>
    <property type="project" value="UniProtKB-KW"/>
</dbReference>
<protein>
    <submittedName>
        <fullName evidence="11">Uncharacterized protein</fullName>
    </submittedName>
</protein>
<evidence type="ECO:0000256" key="4">
    <source>
        <dbReference type="ARBA" id="ARBA00022547"/>
    </source>
</evidence>
<dbReference type="STRING" id="56216.A0A1A6H3J2"/>
<evidence type="ECO:0000313" key="12">
    <source>
        <dbReference type="Proteomes" id="UP000092124"/>
    </source>
</evidence>
<dbReference type="GO" id="GO:0015078">
    <property type="term" value="F:proton transmembrane transporter activity"/>
    <property type="evidence" value="ECO:0007669"/>
    <property type="project" value="InterPro"/>
</dbReference>
<keyword evidence="4" id="KW-0138">CF(0)</keyword>
<keyword evidence="7" id="KW-0406">Ion transport</keyword>
<keyword evidence="8" id="KW-0496">Mitochondrion</keyword>
<evidence type="ECO:0000256" key="6">
    <source>
        <dbReference type="ARBA" id="ARBA00022792"/>
    </source>
</evidence>
<feature type="compositionally biased region" description="Basic residues" evidence="10">
    <location>
        <begin position="123"/>
        <end position="132"/>
    </location>
</feature>
<name>A0A1A6H3J2_NEOLE</name>
<keyword evidence="12" id="KW-1185">Reference proteome</keyword>
<dbReference type="Proteomes" id="UP000092124">
    <property type="component" value="Unassembled WGS sequence"/>
</dbReference>
<dbReference type="AlphaFoldDB" id="A0A1A6H3J2"/>
<evidence type="ECO:0000256" key="1">
    <source>
        <dbReference type="ARBA" id="ARBA00004273"/>
    </source>
</evidence>
<dbReference type="SUPFAM" id="SSF161065">
    <property type="entry name" value="ATP synthase D chain-like"/>
    <property type="match status" value="1"/>
</dbReference>
<dbReference type="InterPro" id="IPR036228">
    <property type="entry name" value="ATP_synth_F0_dsu_sf_mt"/>
</dbReference>
<evidence type="ECO:0000256" key="2">
    <source>
        <dbReference type="ARBA" id="ARBA00006842"/>
    </source>
</evidence>
<reference evidence="11 12" key="1">
    <citation type="submission" date="2016-06" db="EMBL/GenBank/DDBJ databases">
        <title>The Draft Genome Sequence and Annotation of the Desert Woodrat Neotoma lepida.</title>
        <authorList>
            <person name="Campbell M."/>
            <person name="Oakeson K.F."/>
            <person name="Yandell M."/>
            <person name="Halpert J.R."/>
            <person name="Dearing D."/>
        </authorList>
    </citation>
    <scope>NUCLEOTIDE SEQUENCE [LARGE SCALE GENOMIC DNA]</scope>
    <source>
        <strain evidence="11">417</strain>
        <tissue evidence="11">Liver</tissue>
    </source>
</reference>
<evidence type="ECO:0000313" key="11">
    <source>
        <dbReference type="EMBL" id="OBS72884.1"/>
    </source>
</evidence>
<sequence>MAHCVRRRGPAVGRLGLRSSGIWGGHGGLVGLPQNLEPYLQGTPGRSSRASPGFSGRNAFSLELGALTIRNSKHMNTDEFCTICCLKHRALEKALKEKSRRSLIHCSKAPKLTDESMTLVQKRPGKSMRKRGTSGSQNPPNTEASETNAPPPGPQSTTQDLLESEGANVAKASLVNDFEKMFNALKIPVPRDKYTVLVDTEGKEDVQSCAEFTCELKFMIQEYEKQLEKVYMTIKPETDLDLKVQLKELNITAAKDIAAGS</sequence>
<dbReference type="EMBL" id="LZPO01055072">
    <property type="protein sequence ID" value="OBS72884.1"/>
    <property type="molecule type" value="Genomic_DNA"/>
</dbReference>
<keyword evidence="5" id="KW-0375">Hydrogen ion transport</keyword>
<evidence type="ECO:0000256" key="10">
    <source>
        <dbReference type="SAM" id="MobiDB-lite"/>
    </source>
</evidence>
<feature type="region of interest" description="Disordered" evidence="10">
    <location>
        <begin position="114"/>
        <end position="160"/>
    </location>
</feature>
<comment type="similarity">
    <text evidence="2">Belongs to the ATPase d subunit family.</text>
</comment>
<evidence type="ECO:0000256" key="3">
    <source>
        <dbReference type="ARBA" id="ARBA00022448"/>
    </source>
</evidence>
<dbReference type="Pfam" id="PF05873">
    <property type="entry name" value="Mt_ATP-synt_D"/>
    <property type="match status" value="1"/>
</dbReference>
<evidence type="ECO:0000256" key="7">
    <source>
        <dbReference type="ARBA" id="ARBA00023065"/>
    </source>
</evidence>
<dbReference type="GO" id="GO:0015986">
    <property type="term" value="P:proton motive force-driven ATP synthesis"/>
    <property type="evidence" value="ECO:0007669"/>
    <property type="project" value="InterPro"/>
</dbReference>
<keyword evidence="3" id="KW-0813">Transport</keyword>
<feature type="non-terminal residue" evidence="11">
    <location>
        <position position="261"/>
    </location>
</feature>
<comment type="subcellular location">
    <subcellularLocation>
        <location evidence="1">Mitochondrion inner membrane</location>
    </subcellularLocation>
</comment>
<dbReference type="GO" id="GO:0005743">
    <property type="term" value="C:mitochondrial inner membrane"/>
    <property type="evidence" value="ECO:0007669"/>
    <property type="project" value="UniProtKB-SubCell"/>
</dbReference>
<evidence type="ECO:0000256" key="5">
    <source>
        <dbReference type="ARBA" id="ARBA00022781"/>
    </source>
</evidence>
<keyword evidence="9" id="KW-0472">Membrane</keyword>
<accession>A0A1A6H3J2</accession>